<name>A0AAW6LWD6_RHOSG</name>
<dbReference type="RefSeq" id="WP_076948872.1">
    <property type="nucleotide sequence ID" value="NZ_CP077418.1"/>
</dbReference>
<accession>A0AAW6LWD6</accession>
<feature type="transmembrane region" description="Helical" evidence="1">
    <location>
        <begin position="21"/>
        <end position="41"/>
    </location>
</feature>
<dbReference type="AlphaFoldDB" id="A0AAW6LWD6"/>
<gene>
    <name evidence="2" type="ORF">PXH69_31670</name>
</gene>
<reference evidence="2" key="1">
    <citation type="submission" date="2023-02" db="EMBL/GenBank/DDBJ databases">
        <title>A novel hydrolase synthesized by Rhodococcus erythropolis HQ is responsible for the detoxification of Zearalenone.</title>
        <authorList>
            <person name="Hu J."/>
            <person name="Xu J."/>
        </authorList>
    </citation>
    <scope>NUCLEOTIDE SEQUENCE</scope>
    <source>
        <strain evidence="2">HQ</strain>
    </source>
</reference>
<comment type="caution">
    <text evidence="2">The sequence shown here is derived from an EMBL/GenBank/DDBJ whole genome shotgun (WGS) entry which is preliminary data.</text>
</comment>
<dbReference type="Proteomes" id="UP001217325">
    <property type="component" value="Unassembled WGS sequence"/>
</dbReference>
<proteinExistence type="predicted"/>
<evidence type="ECO:0000313" key="2">
    <source>
        <dbReference type="EMBL" id="MDE8649536.1"/>
    </source>
</evidence>
<keyword evidence="1" id="KW-1133">Transmembrane helix</keyword>
<evidence type="ECO:0000313" key="3">
    <source>
        <dbReference type="Proteomes" id="UP001217325"/>
    </source>
</evidence>
<keyword evidence="1" id="KW-0812">Transmembrane</keyword>
<sequence>MTDTQSQPKHRARSTHFIANIAFGILYLALAVFVLTVAITGTTDGPILAVLAGTGLIALAFRYFIAACKLRHTPSAKGEHQ</sequence>
<protein>
    <submittedName>
        <fullName evidence="2">Uncharacterized protein</fullName>
    </submittedName>
</protein>
<dbReference type="EMBL" id="JARDXE010000028">
    <property type="protein sequence ID" value="MDE8649536.1"/>
    <property type="molecule type" value="Genomic_DNA"/>
</dbReference>
<evidence type="ECO:0000256" key="1">
    <source>
        <dbReference type="SAM" id="Phobius"/>
    </source>
</evidence>
<organism evidence="2 3">
    <name type="scientific">Rhodococcus qingshengii</name>
    <dbReference type="NCBI Taxonomy" id="334542"/>
    <lineage>
        <taxon>Bacteria</taxon>
        <taxon>Bacillati</taxon>
        <taxon>Actinomycetota</taxon>
        <taxon>Actinomycetes</taxon>
        <taxon>Mycobacteriales</taxon>
        <taxon>Nocardiaceae</taxon>
        <taxon>Rhodococcus</taxon>
        <taxon>Rhodococcus erythropolis group</taxon>
    </lineage>
</organism>
<feature type="transmembrane region" description="Helical" evidence="1">
    <location>
        <begin position="47"/>
        <end position="65"/>
    </location>
</feature>
<keyword evidence="1" id="KW-0472">Membrane</keyword>